<dbReference type="EMBL" id="JAOQAZ010000039">
    <property type="protein sequence ID" value="KAJ4247522.1"/>
    <property type="molecule type" value="Genomic_DNA"/>
</dbReference>
<dbReference type="OrthoDB" id="3200163at2759"/>
<dbReference type="Proteomes" id="UP001152049">
    <property type="component" value="Unassembled WGS sequence"/>
</dbReference>
<comment type="caution">
    <text evidence="1">The sequence shown here is derived from an EMBL/GenBank/DDBJ whole genome shotgun (WGS) entry which is preliminary data.</text>
</comment>
<proteinExistence type="predicted"/>
<dbReference type="AlphaFoldDB" id="A0A9W8RP58"/>
<gene>
    <name evidence="1" type="ORF">NW762_013200</name>
</gene>
<accession>A0A9W8RP58</accession>
<dbReference type="InterPro" id="IPR029058">
    <property type="entry name" value="AB_hydrolase_fold"/>
</dbReference>
<dbReference type="SUPFAM" id="SSF53474">
    <property type="entry name" value="alpha/beta-Hydrolases"/>
    <property type="match status" value="1"/>
</dbReference>
<name>A0A9W8RP58_9HYPO</name>
<evidence type="ECO:0000313" key="2">
    <source>
        <dbReference type="Proteomes" id="UP001152049"/>
    </source>
</evidence>
<organism evidence="1 2">
    <name type="scientific">Fusarium torreyae</name>
    <dbReference type="NCBI Taxonomy" id="1237075"/>
    <lineage>
        <taxon>Eukaryota</taxon>
        <taxon>Fungi</taxon>
        <taxon>Dikarya</taxon>
        <taxon>Ascomycota</taxon>
        <taxon>Pezizomycotina</taxon>
        <taxon>Sordariomycetes</taxon>
        <taxon>Hypocreomycetidae</taxon>
        <taxon>Hypocreales</taxon>
        <taxon>Nectriaceae</taxon>
        <taxon>Fusarium</taxon>
    </lineage>
</organism>
<evidence type="ECO:0000313" key="1">
    <source>
        <dbReference type="EMBL" id="KAJ4247522.1"/>
    </source>
</evidence>
<sequence length="389" mass="43512">MGHSAGGISCYLHLLQVELGTERSLFRKVGVISGPVGCLDLSSLEKADQRWADLCQLWSIQVDNPVDRLDILRRIPTWDLLDSISELRWGLFSLIIDESTIRKSNLGCGVTVHLHDGLADEAKPSNEKVQVMISAADDEFRSFALMANWSYTEFKSLLTSSYPSEEAAQGVLQAYGILPTSSDEELFEASSQFISDTTMMYKVYCGYEFLKCHRGKEALLRDQDPKRVGVQYDHFEIGNPFPGPMQGIAHHGIELVYAFGNFQNDLERADQGISQGCVDPDQAHAEPNVNESSVSAKSTEYCKSNIDLSYELQDRWIQFVVEDCHETDQRANADGITTFCHDRSVRAESWSSGEKWLTKRKKLEILGNDHESITTSTRRLVGSVLGAVL</sequence>
<reference evidence="1" key="1">
    <citation type="submission" date="2022-09" db="EMBL/GenBank/DDBJ databases">
        <title>Fusarium specimens isolated from Avocado Roots.</title>
        <authorList>
            <person name="Stajich J."/>
            <person name="Roper C."/>
            <person name="Heimlech-Rivalta G."/>
        </authorList>
    </citation>
    <scope>NUCLEOTIDE SEQUENCE</scope>
    <source>
        <strain evidence="1">CF00136</strain>
    </source>
</reference>
<keyword evidence="2" id="KW-1185">Reference proteome</keyword>
<dbReference type="Gene3D" id="3.40.50.1820">
    <property type="entry name" value="alpha/beta hydrolase"/>
    <property type="match status" value="1"/>
</dbReference>
<protein>
    <submittedName>
        <fullName evidence="1">Uncharacterized protein</fullName>
    </submittedName>
</protein>